<protein>
    <recommendedName>
        <fullName evidence="1">Helix-turn-helix domain-containing protein</fullName>
    </recommendedName>
</protein>
<dbReference type="InterPro" id="IPR041657">
    <property type="entry name" value="HTH_17"/>
</dbReference>
<dbReference type="AlphaFoldDB" id="A0A8J3PLK8"/>
<dbReference type="Proteomes" id="UP000653674">
    <property type="component" value="Unassembled WGS sequence"/>
</dbReference>
<evidence type="ECO:0000313" key="3">
    <source>
        <dbReference type="Proteomes" id="UP000653674"/>
    </source>
</evidence>
<proteinExistence type="predicted"/>
<dbReference type="EMBL" id="BONU01000013">
    <property type="protein sequence ID" value="GIG73922.1"/>
    <property type="molecule type" value="Genomic_DNA"/>
</dbReference>
<feature type="domain" description="Helix-turn-helix" evidence="1">
    <location>
        <begin position="4"/>
        <end position="48"/>
    </location>
</feature>
<name>A0A8J3PLK8_9ACTN</name>
<keyword evidence="3" id="KW-1185">Reference proteome</keyword>
<comment type="caution">
    <text evidence="2">The sequence shown here is derived from an EMBL/GenBank/DDBJ whole genome shotgun (WGS) entry which is preliminary data.</text>
</comment>
<dbReference type="RefSeq" id="WP_168079142.1">
    <property type="nucleotide sequence ID" value="NZ_BAAAQJ010000020.1"/>
</dbReference>
<reference evidence="2" key="1">
    <citation type="submission" date="2021-01" db="EMBL/GenBank/DDBJ databases">
        <title>Whole genome shotgun sequence of Planosporangium flavigriseum NBRC 105377.</title>
        <authorList>
            <person name="Komaki H."/>
            <person name="Tamura T."/>
        </authorList>
    </citation>
    <scope>NUCLEOTIDE SEQUENCE</scope>
    <source>
        <strain evidence="2">NBRC 105377</strain>
    </source>
</reference>
<gene>
    <name evidence="2" type="ORF">Pfl04_23260</name>
</gene>
<sequence>MSELSVADAAQRLQVSPRRVRALLEGGHLNGRQIAGRWLVSLNDVERRQNAAPAAGRPLSPASAWHVLAVLAGIDDALATLPPPTRSRARARARELRHLEHAEAVRQWRSALRNRARQYLFYAHPSVLHEFLNQSKVIPSGISAAHEHGADLMVLGGAEGYVRAQDLPHLQERYALNPDAGADSNVRLHVVDGVGDWLFKHRPAPAAVVAADLIEHDEPRDQSAGAQLAAQL</sequence>
<dbReference type="Pfam" id="PF12728">
    <property type="entry name" value="HTH_17"/>
    <property type="match status" value="1"/>
</dbReference>
<accession>A0A8J3PLK8</accession>
<organism evidence="2 3">
    <name type="scientific">Planosporangium flavigriseum</name>
    <dbReference type="NCBI Taxonomy" id="373681"/>
    <lineage>
        <taxon>Bacteria</taxon>
        <taxon>Bacillati</taxon>
        <taxon>Actinomycetota</taxon>
        <taxon>Actinomycetes</taxon>
        <taxon>Micromonosporales</taxon>
        <taxon>Micromonosporaceae</taxon>
        <taxon>Planosporangium</taxon>
    </lineage>
</organism>
<evidence type="ECO:0000259" key="1">
    <source>
        <dbReference type="Pfam" id="PF12728"/>
    </source>
</evidence>
<evidence type="ECO:0000313" key="2">
    <source>
        <dbReference type="EMBL" id="GIG73922.1"/>
    </source>
</evidence>